<dbReference type="GO" id="GO:0005634">
    <property type="term" value="C:nucleus"/>
    <property type="evidence" value="ECO:0007669"/>
    <property type="project" value="UniProtKB-SubCell"/>
</dbReference>
<evidence type="ECO:0000259" key="7">
    <source>
        <dbReference type="PROSITE" id="PS50071"/>
    </source>
</evidence>
<evidence type="ECO:0000256" key="1">
    <source>
        <dbReference type="ARBA" id="ARBA00004123"/>
    </source>
</evidence>
<keyword evidence="4 5" id="KW-0238">DNA-binding</keyword>
<evidence type="ECO:0000256" key="3">
    <source>
        <dbReference type="ARBA" id="ARBA00023163"/>
    </source>
</evidence>
<feature type="DNA-binding region" description="Homeobox" evidence="4">
    <location>
        <begin position="19"/>
        <end position="48"/>
    </location>
</feature>
<evidence type="ECO:0000313" key="8">
    <source>
        <dbReference type="EMBL" id="KZV28833.1"/>
    </source>
</evidence>
<proteinExistence type="predicted"/>
<dbReference type="AlphaFoldDB" id="A0A2Z7B4N5"/>
<keyword evidence="2" id="KW-0805">Transcription regulation</keyword>
<evidence type="ECO:0000256" key="4">
    <source>
        <dbReference type="PROSITE-ProRule" id="PRU00108"/>
    </source>
</evidence>
<dbReference type="GO" id="GO:0003677">
    <property type="term" value="F:DNA binding"/>
    <property type="evidence" value="ECO:0007669"/>
    <property type="project" value="UniProtKB-UniRule"/>
</dbReference>
<organism evidence="8 9">
    <name type="scientific">Dorcoceras hygrometricum</name>
    <dbReference type="NCBI Taxonomy" id="472368"/>
    <lineage>
        <taxon>Eukaryota</taxon>
        <taxon>Viridiplantae</taxon>
        <taxon>Streptophyta</taxon>
        <taxon>Embryophyta</taxon>
        <taxon>Tracheophyta</taxon>
        <taxon>Spermatophyta</taxon>
        <taxon>Magnoliopsida</taxon>
        <taxon>eudicotyledons</taxon>
        <taxon>Gunneridae</taxon>
        <taxon>Pentapetalae</taxon>
        <taxon>asterids</taxon>
        <taxon>lamiids</taxon>
        <taxon>Lamiales</taxon>
        <taxon>Gesneriaceae</taxon>
        <taxon>Didymocarpoideae</taxon>
        <taxon>Trichosporeae</taxon>
        <taxon>Loxocarpinae</taxon>
        <taxon>Dorcoceras</taxon>
    </lineage>
</organism>
<evidence type="ECO:0000313" key="9">
    <source>
        <dbReference type="Proteomes" id="UP000250235"/>
    </source>
</evidence>
<keyword evidence="4 5" id="KW-0371">Homeobox</keyword>
<name>A0A2Z7B4N5_9LAMI</name>
<feature type="region of interest" description="Disordered" evidence="6">
    <location>
        <begin position="44"/>
        <end position="76"/>
    </location>
</feature>
<accession>A0A2Z7B4N5</accession>
<keyword evidence="3" id="KW-0804">Transcription</keyword>
<dbReference type="Proteomes" id="UP000250235">
    <property type="component" value="Unassembled WGS sequence"/>
</dbReference>
<dbReference type="PROSITE" id="PS50071">
    <property type="entry name" value="HOMEOBOX_2"/>
    <property type="match status" value="1"/>
</dbReference>
<dbReference type="CDD" id="cd00086">
    <property type="entry name" value="homeodomain"/>
    <property type="match status" value="1"/>
</dbReference>
<dbReference type="Pfam" id="PF00046">
    <property type="entry name" value="Homeodomain"/>
    <property type="match status" value="1"/>
</dbReference>
<dbReference type="InterPro" id="IPR009057">
    <property type="entry name" value="Homeodomain-like_sf"/>
</dbReference>
<keyword evidence="4 5" id="KW-0539">Nucleus</keyword>
<protein>
    <recommendedName>
        <fullName evidence="7">Homeobox domain-containing protein</fullName>
    </recommendedName>
</protein>
<keyword evidence="9" id="KW-1185">Reference proteome</keyword>
<dbReference type="InterPro" id="IPR001356">
    <property type="entry name" value="HD"/>
</dbReference>
<dbReference type="Gene3D" id="1.10.10.60">
    <property type="entry name" value="Homeodomain-like"/>
    <property type="match status" value="1"/>
</dbReference>
<comment type="subcellular location">
    <subcellularLocation>
        <location evidence="1 4 5">Nucleus</location>
    </subcellularLocation>
</comment>
<dbReference type="PANTHER" id="PTHR45714:SF34">
    <property type="entry name" value="HOMEOBOX-LEUCINE ZIPPER PROTEIN HAT9"/>
    <property type="match status" value="1"/>
</dbReference>
<evidence type="ECO:0000256" key="6">
    <source>
        <dbReference type="SAM" id="MobiDB-lite"/>
    </source>
</evidence>
<evidence type="ECO:0000256" key="5">
    <source>
        <dbReference type="RuleBase" id="RU000682"/>
    </source>
</evidence>
<reference evidence="8 9" key="1">
    <citation type="journal article" date="2015" name="Proc. Natl. Acad. Sci. U.S.A.">
        <title>The resurrection genome of Boea hygrometrica: A blueprint for survival of dehydration.</title>
        <authorList>
            <person name="Xiao L."/>
            <person name="Yang G."/>
            <person name="Zhang L."/>
            <person name="Yang X."/>
            <person name="Zhao S."/>
            <person name="Ji Z."/>
            <person name="Zhou Q."/>
            <person name="Hu M."/>
            <person name="Wang Y."/>
            <person name="Chen M."/>
            <person name="Xu Y."/>
            <person name="Jin H."/>
            <person name="Xiao X."/>
            <person name="Hu G."/>
            <person name="Bao F."/>
            <person name="Hu Y."/>
            <person name="Wan P."/>
            <person name="Li L."/>
            <person name="Deng X."/>
            <person name="Kuang T."/>
            <person name="Xiang C."/>
            <person name="Zhu J.K."/>
            <person name="Oliver M.J."/>
            <person name="He Y."/>
        </authorList>
    </citation>
    <scope>NUCLEOTIDE SEQUENCE [LARGE SCALE GENOMIC DNA]</scope>
    <source>
        <strain evidence="9">cv. XS01</strain>
    </source>
</reference>
<evidence type="ECO:0000256" key="2">
    <source>
        <dbReference type="ARBA" id="ARBA00023015"/>
    </source>
</evidence>
<dbReference type="EMBL" id="KV010001">
    <property type="protein sequence ID" value="KZV28833.1"/>
    <property type="molecule type" value="Genomic_DNA"/>
</dbReference>
<sequence length="164" mass="18882">MVVGRSCIPEPLRVIQKQKMALAKRLNLRPRQIEVWFQNRRASSSIAETQSKRHRQEPQTVDFEEANPSTKRQKPYNPILSLLEEEEDETEPAPEPPSEDLSAMFTTLQQELSSSTSCDSTALDDFEFLPISAAQQYSQKFRVLHLCFSRKKLKVILSTDLIFL</sequence>
<dbReference type="PANTHER" id="PTHR45714">
    <property type="entry name" value="HOMEOBOX-LEUCINE ZIPPER PROTEIN HAT14"/>
    <property type="match status" value="1"/>
</dbReference>
<dbReference type="OrthoDB" id="1932997at2759"/>
<gene>
    <name evidence="8" type="ORF">F511_06267</name>
</gene>
<feature type="domain" description="Homeobox" evidence="7">
    <location>
        <begin position="17"/>
        <end position="47"/>
    </location>
</feature>
<dbReference type="InterPro" id="IPR050762">
    <property type="entry name" value="HD-ZIP_Homeobox_LZ_Class_II"/>
</dbReference>
<dbReference type="SUPFAM" id="SSF46689">
    <property type="entry name" value="Homeodomain-like"/>
    <property type="match status" value="1"/>
</dbReference>